<protein>
    <submittedName>
        <fullName evidence="2">Inovirus Gp2 family protein</fullName>
    </submittedName>
</protein>
<sequence>MNDRIRVQGNTNLYRYTKSLYRNIPIAVSHGVYIEQYLDKAWTVIEKQLNNFGRVFAIRLDLRWPTWMSATLNDNRVVERFISSLKAKLNHVYKRDSMQGRVHYHGLRYIWARELGVEGRPHYHFVLLLNRNAYFTLGDWNKCSGTLHSQITSAWASALDIDIFNIKGLVNVSSTFSLIKNDGYQSFPTFFQAVAYLCKETTKEYGNGVHAFGTSRG</sequence>
<dbReference type="Pfam" id="PF11726">
    <property type="entry name" value="YagK_YfjJ_C"/>
    <property type="match status" value="1"/>
</dbReference>
<accession>A0ABS3NC49</accession>
<evidence type="ECO:0000313" key="2">
    <source>
        <dbReference type="EMBL" id="MBO1518104.1"/>
    </source>
</evidence>
<dbReference type="Proteomes" id="UP000664882">
    <property type="component" value="Unassembled WGS sequence"/>
</dbReference>
<evidence type="ECO:0000259" key="1">
    <source>
        <dbReference type="Pfam" id="PF11726"/>
    </source>
</evidence>
<reference evidence="2 3" key="1">
    <citation type="submission" date="2021-03" db="EMBL/GenBank/DDBJ databases">
        <title>Oceanisphaera sp. nov., isolated from the intestine.</title>
        <authorList>
            <person name="Zhao L.-H."/>
            <person name="Shi L.-F."/>
        </authorList>
    </citation>
    <scope>NUCLEOTIDE SEQUENCE [LARGE SCALE GENOMIC DNA]</scope>
    <source>
        <strain evidence="2 3">DM8</strain>
    </source>
</reference>
<dbReference type="EMBL" id="JAGDFX010000001">
    <property type="protein sequence ID" value="MBO1518104.1"/>
    <property type="molecule type" value="Genomic_DNA"/>
</dbReference>
<gene>
    <name evidence="2" type="ORF">J3U76_00395</name>
</gene>
<comment type="caution">
    <text evidence="2">The sequence shown here is derived from an EMBL/GenBank/DDBJ whole genome shotgun (WGS) entry which is preliminary data.</text>
</comment>
<evidence type="ECO:0000313" key="3">
    <source>
        <dbReference type="Proteomes" id="UP000664882"/>
    </source>
</evidence>
<dbReference type="InterPro" id="IPR057271">
    <property type="entry name" value="YagK_YfjJ_C"/>
</dbReference>
<feature type="domain" description="YagK/YfjJ C-terminal" evidence="1">
    <location>
        <begin position="49"/>
        <end position="215"/>
    </location>
</feature>
<proteinExistence type="predicted"/>
<dbReference type="RefSeq" id="WP_208003660.1">
    <property type="nucleotide sequence ID" value="NZ_JAGDFX010000001.1"/>
</dbReference>
<keyword evidence="3" id="KW-1185">Reference proteome</keyword>
<name>A0ABS3NC49_9GAMM</name>
<organism evidence="2 3">
    <name type="scientific">Oceanisphaera pacifica</name>
    <dbReference type="NCBI Taxonomy" id="2818389"/>
    <lineage>
        <taxon>Bacteria</taxon>
        <taxon>Pseudomonadati</taxon>
        <taxon>Pseudomonadota</taxon>
        <taxon>Gammaproteobacteria</taxon>
        <taxon>Aeromonadales</taxon>
        <taxon>Aeromonadaceae</taxon>
        <taxon>Oceanisphaera</taxon>
    </lineage>
</organism>